<dbReference type="Proteomes" id="UP000886501">
    <property type="component" value="Unassembled WGS sequence"/>
</dbReference>
<reference evidence="1" key="1">
    <citation type="submission" date="2019-10" db="EMBL/GenBank/DDBJ databases">
        <authorList>
            <consortium name="DOE Joint Genome Institute"/>
            <person name="Kuo A."/>
            <person name="Miyauchi S."/>
            <person name="Kiss E."/>
            <person name="Drula E."/>
            <person name="Kohler A."/>
            <person name="Sanchez-Garcia M."/>
            <person name="Andreopoulos B."/>
            <person name="Barry K.W."/>
            <person name="Bonito G."/>
            <person name="Buee M."/>
            <person name="Carver A."/>
            <person name="Chen C."/>
            <person name="Cichocki N."/>
            <person name="Clum A."/>
            <person name="Culley D."/>
            <person name="Crous P.W."/>
            <person name="Fauchery L."/>
            <person name="Girlanda M."/>
            <person name="Hayes R."/>
            <person name="Keri Z."/>
            <person name="Labutti K."/>
            <person name="Lipzen A."/>
            <person name="Lombard V."/>
            <person name="Magnuson J."/>
            <person name="Maillard F."/>
            <person name="Morin E."/>
            <person name="Murat C."/>
            <person name="Nolan M."/>
            <person name="Ohm R."/>
            <person name="Pangilinan J."/>
            <person name="Pereira M."/>
            <person name="Perotto S."/>
            <person name="Peter M."/>
            <person name="Riley R."/>
            <person name="Sitrit Y."/>
            <person name="Stielow B."/>
            <person name="Szollosi G."/>
            <person name="Zifcakova L."/>
            <person name="Stursova M."/>
            <person name="Spatafora J.W."/>
            <person name="Tedersoo L."/>
            <person name="Vaario L.-M."/>
            <person name="Yamada A."/>
            <person name="Yan M."/>
            <person name="Wang P."/>
            <person name="Xu J."/>
            <person name="Bruns T."/>
            <person name="Baldrian P."/>
            <person name="Vilgalys R."/>
            <person name="Henrissat B."/>
            <person name="Grigoriev I.V."/>
            <person name="Hibbett D."/>
            <person name="Nagy L.G."/>
            <person name="Martin F.M."/>
        </authorList>
    </citation>
    <scope>NUCLEOTIDE SEQUENCE</scope>
    <source>
        <strain evidence="1">P2</strain>
    </source>
</reference>
<keyword evidence="2" id="KW-1185">Reference proteome</keyword>
<sequence>MVNAISAHVWTLKPSLASYRHRHLDQAWDPSGEEVDSMQLLLQPDNSPDGQVFRLQVTDVPEALSIVTTPQPGSLPLSYTSTELTLPFCGPGADFEDGHQKMTWKAHHVNTIFNFVDFAGGVTLYQEVNMTGLVWVNGSSRAIGGGVGIVEVYHR</sequence>
<comment type="caution">
    <text evidence="1">The sequence shown here is derived from an EMBL/GenBank/DDBJ whole genome shotgun (WGS) entry which is preliminary data.</text>
</comment>
<accession>A0ACB6Z041</accession>
<evidence type="ECO:0000313" key="2">
    <source>
        <dbReference type="Proteomes" id="UP000886501"/>
    </source>
</evidence>
<dbReference type="EMBL" id="MU118322">
    <property type="protein sequence ID" value="KAF9642912.1"/>
    <property type="molecule type" value="Genomic_DNA"/>
</dbReference>
<organism evidence="1 2">
    <name type="scientific">Thelephora ganbajun</name>
    <name type="common">Ganba fungus</name>
    <dbReference type="NCBI Taxonomy" id="370292"/>
    <lineage>
        <taxon>Eukaryota</taxon>
        <taxon>Fungi</taxon>
        <taxon>Dikarya</taxon>
        <taxon>Basidiomycota</taxon>
        <taxon>Agaricomycotina</taxon>
        <taxon>Agaricomycetes</taxon>
        <taxon>Thelephorales</taxon>
        <taxon>Thelephoraceae</taxon>
        <taxon>Thelephora</taxon>
    </lineage>
</organism>
<proteinExistence type="predicted"/>
<gene>
    <name evidence="1" type="ORF">BDM02DRAFT_3192473</name>
</gene>
<reference evidence="1" key="2">
    <citation type="journal article" date="2020" name="Nat. Commun.">
        <title>Large-scale genome sequencing of mycorrhizal fungi provides insights into the early evolution of symbiotic traits.</title>
        <authorList>
            <person name="Miyauchi S."/>
            <person name="Kiss E."/>
            <person name="Kuo A."/>
            <person name="Drula E."/>
            <person name="Kohler A."/>
            <person name="Sanchez-Garcia M."/>
            <person name="Morin E."/>
            <person name="Andreopoulos B."/>
            <person name="Barry K.W."/>
            <person name="Bonito G."/>
            <person name="Buee M."/>
            <person name="Carver A."/>
            <person name="Chen C."/>
            <person name="Cichocki N."/>
            <person name="Clum A."/>
            <person name="Culley D."/>
            <person name="Crous P.W."/>
            <person name="Fauchery L."/>
            <person name="Girlanda M."/>
            <person name="Hayes R.D."/>
            <person name="Keri Z."/>
            <person name="LaButti K."/>
            <person name="Lipzen A."/>
            <person name="Lombard V."/>
            <person name="Magnuson J."/>
            <person name="Maillard F."/>
            <person name="Murat C."/>
            <person name="Nolan M."/>
            <person name="Ohm R.A."/>
            <person name="Pangilinan J."/>
            <person name="Pereira M.F."/>
            <person name="Perotto S."/>
            <person name="Peter M."/>
            <person name="Pfister S."/>
            <person name="Riley R."/>
            <person name="Sitrit Y."/>
            <person name="Stielow J.B."/>
            <person name="Szollosi G."/>
            <person name="Zifcakova L."/>
            <person name="Stursova M."/>
            <person name="Spatafora J.W."/>
            <person name="Tedersoo L."/>
            <person name="Vaario L.M."/>
            <person name="Yamada A."/>
            <person name="Yan M."/>
            <person name="Wang P."/>
            <person name="Xu J."/>
            <person name="Bruns T."/>
            <person name="Baldrian P."/>
            <person name="Vilgalys R."/>
            <person name="Dunand C."/>
            <person name="Henrissat B."/>
            <person name="Grigoriev I.V."/>
            <person name="Hibbett D."/>
            <person name="Nagy L.G."/>
            <person name="Martin F.M."/>
        </authorList>
    </citation>
    <scope>NUCLEOTIDE SEQUENCE</scope>
    <source>
        <strain evidence="1">P2</strain>
    </source>
</reference>
<protein>
    <submittedName>
        <fullName evidence="1">Uncharacterized protein</fullName>
    </submittedName>
</protein>
<name>A0ACB6Z041_THEGA</name>
<evidence type="ECO:0000313" key="1">
    <source>
        <dbReference type="EMBL" id="KAF9642912.1"/>
    </source>
</evidence>